<evidence type="ECO:0000313" key="4">
    <source>
        <dbReference type="EMBL" id="CAD6193025.1"/>
    </source>
</evidence>
<feature type="compositionally biased region" description="Low complexity" evidence="1">
    <location>
        <begin position="884"/>
        <end position="907"/>
    </location>
</feature>
<protein>
    <recommendedName>
        <fullName evidence="3">Lipocalin domain-containing protein</fullName>
    </recommendedName>
</protein>
<dbReference type="Pfam" id="PF24976">
    <property type="entry name" value="Lipocalin_10"/>
    <property type="match status" value="1"/>
</dbReference>
<feature type="region of interest" description="Disordered" evidence="1">
    <location>
        <begin position="697"/>
        <end position="731"/>
    </location>
</feature>
<feature type="transmembrane region" description="Helical" evidence="2">
    <location>
        <begin position="544"/>
        <end position="566"/>
    </location>
</feature>
<sequence>MKDDIGVKDDDIPTIEEIRIENIENELAKKQLSFTMSENKKFSRQRTNTERSKIHSIKKSMKRKVTGSLKSIGAYAGRLAKPANAYIRWNLLFTFLIFFFISSAIWIPAIPALNDFALEIVTIVSIILHLLWIIAIFNALRYTWRLRRFASHKIELDKVKAEQGIIVKHLVGLCIYKEPLELIMDTIDSLVTQPDAKKKITVVIGMEQGTPDKEAKKKQLHEKYDPLFDRFIVTFHPKGLPGDIPGKCSNFNYSSRTAVKMLRSDKNYPLEEFSTNLELLVTTGDCDSVFGDRYFDALEEDYFKLTKEQREYTVWQSPLFYCINLDQSPFFVRVTGLLRAFFMMGYLIPWNINTMSIFSLTLKLFEEGEYTHPGYQMDDIIALIRWSLAVRRKCVIRAIPVATLSGPTSGKNYIDEWYEWARQIRRWTIGAAEVFHYFAIKFFRLPVGVSISFAAKFVFYYGFLLCIASVYTIIAPLVTPAMLSAVNHGAHGLVIPNNKTFTIIMFGFLALQYFWFFMVFLINYMCQPVFPRKIKDKTGFIRNIFHLVMTWPTLVMYCCVELVAFLEVTVRGKSVCSHNASKKDNLIAPVLSKVPDRMEHNAFFLPASKASTFGMTALLWIAAACAVLVQAEISDPNVPVVIHLNPPNVRPRFLGQVSPPRAVNTPPSGVAPPVPQRPTAAQESAIAVPVAPQPFFGASPPAPPNAQQPVLQTASPGSQQFVPRSGASVPPPPPVTMPPDVQNQLIKFFGLDSFGIPGLTGNHPRGFAGAIQELRAAGIPVQGLPAENVAGGNAAANGVTTKTEADVLAQANPNFQDQFTQIANEVKNPSPYKGGASIPLPAETPGENGLIGLLSNSIRKVIKDTGVGDALSNSIPSLLGAGNPSGASEASSSAAAAGAASSPAISESNDEAPQVATSSSNIRRQPSAAQRAISGFAAALGGGGNNSPTHAGLPRIPGIPLLPGGIPRNSQGQIDIVNLIGSVTRRVSNGTTLADVLPPEQLQTLADNVTDALLPETPNIDLSKFMGRWFEGINSPRATEQRCVVHHYGGLTRNDKTATFTALKIYREGSEFGPVRYSIGYAFRGGNKDAMLQLHSSETSDAQPFWVYKLGPEGKDPFGNPQYEYAIVSNWVKYPVTVLVRDPDTFKSKYQKEVLRWLEDQGFINGFIRAFNLLQPAGYSSCQYADSTFEVFGK</sequence>
<dbReference type="InterPro" id="IPR056868">
    <property type="entry name" value="Lipocalin_dom_nem"/>
</dbReference>
<dbReference type="Gene3D" id="2.40.128.20">
    <property type="match status" value="1"/>
</dbReference>
<dbReference type="OrthoDB" id="5819478at2759"/>
<evidence type="ECO:0000313" key="5">
    <source>
        <dbReference type="Proteomes" id="UP000835052"/>
    </source>
</evidence>
<dbReference type="PANTHER" id="PTHR36851">
    <property type="entry name" value="UNNAMED PRODUCT"/>
    <property type="match status" value="1"/>
</dbReference>
<dbReference type="FunFam" id="2.40.128.20:FF:000019">
    <property type="entry name" value="LiPocalin-Related protein"/>
    <property type="match status" value="1"/>
</dbReference>
<feature type="domain" description="Lipocalin" evidence="3">
    <location>
        <begin position="1015"/>
        <end position="1185"/>
    </location>
</feature>
<feature type="transmembrane region" description="Helical" evidence="2">
    <location>
        <begin position="503"/>
        <end position="524"/>
    </location>
</feature>
<feature type="compositionally biased region" description="Polar residues" evidence="1">
    <location>
        <begin position="710"/>
        <end position="722"/>
    </location>
</feature>
<dbReference type="EMBL" id="CAJGYM010000032">
    <property type="protein sequence ID" value="CAD6193025.1"/>
    <property type="molecule type" value="Genomic_DNA"/>
</dbReference>
<dbReference type="AlphaFoldDB" id="A0A8S1HCV6"/>
<dbReference type="Proteomes" id="UP000835052">
    <property type="component" value="Unassembled WGS sequence"/>
</dbReference>
<feature type="compositionally biased region" description="Polar residues" evidence="1">
    <location>
        <begin position="915"/>
        <end position="928"/>
    </location>
</feature>
<feature type="transmembrane region" description="Helical" evidence="2">
    <location>
        <begin position="89"/>
        <end position="110"/>
    </location>
</feature>
<feature type="transmembrane region" description="Helical" evidence="2">
    <location>
        <begin position="116"/>
        <end position="140"/>
    </location>
</feature>
<evidence type="ECO:0000256" key="1">
    <source>
        <dbReference type="SAM" id="MobiDB-lite"/>
    </source>
</evidence>
<keyword evidence="2" id="KW-1133">Transmembrane helix</keyword>
<evidence type="ECO:0000259" key="3">
    <source>
        <dbReference type="Pfam" id="PF24976"/>
    </source>
</evidence>
<gene>
    <name evidence="4" type="ORF">CAUJ_LOCUS8944</name>
</gene>
<comment type="caution">
    <text evidence="4">The sequence shown here is derived from an EMBL/GenBank/DDBJ whole genome shotgun (WGS) entry which is preliminary data.</text>
</comment>
<dbReference type="PANTHER" id="PTHR36851:SF1">
    <property type="entry name" value="GLYCO_TRANS_2-LIKE DOMAIN-CONTAINING PROTEIN"/>
    <property type="match status" value="1"/>
</dbReference>
<dbReference type="SUPFAM" id="SSF53448">
    <property type="entry name" value="Nucleotide-diphospho-sugar transferases"/>
    <property type="match status" value="1"/>
</dbReference>
<organism evidence="4 5">
    <name type="scientific">Caenorhabditis auriculariae</name>
    <dbReference type="NCBI Taxonomy" id="2777116"/>
    <lineage>
        <taxon>Eukaryota</taxon>
        <taxon>Metazoa</taxon>
        <taxon>Ecdysozoa</taxon>
        <taxon>Nematoda</taxon>
        <taxon>Chromadorea</taxon>
        <taxon>Rhabditida</taxon>
        <taxon>Rhabditina</taxon>
        <taxon>Rhabditomorpha</taxon>
        <taxon>Rhabditoidea</taxon>
        <taxon>Rhabditidae</taxon>
        <taxon>Peloderinae</taxon>
        <taxon>Caenorhabditis</taxon>
    </lineage>
</organism>
<feature type="transmembrane region" description="Helical" evidence="2">
    <location>
        <begin position="458"/>
        <end position="483"/>
    </location>
</feature>
<feature type="region of interest" description="Disordered" evidence="1">
    <location>
        <begin position="882"/>
        <end position="928"/>
    </location>
</feature>
<evidence type="ECO:0000256" key="2">
    <source>
        <dbReference type="SAM" id="Phobius"/>
    </source>
</evidence>
<accession>A0A8S1HCV6</accession>
<dbReference type="InterPro" id="IPR047202">
    <property type="entry name" value="Lipocalin_Blc-like_dom"/>
</dbReference>
<keyword evidence="2" id="KW-0812">Transmembrane</keyword>
<keyword evidence="2" id="KW-0472">Membrane</keyword>
<dbReference type="SUPFAM" id="SSF50814">
    <property type="entry name" value="Lipocalins"/>
    <property type="match status" value="1"/>
</dbReference>
<dbReference type="CDD" id="cd19438">
    <property type="entry name" value="lipocalin_Blc-like"/>
    <property type="match status" value="1"/>
</dbReference>
<dbReference type="InterPro" id="IPR029044">
    <property type="entry name" value="Nucleotide-diphossugar_trans"/>
</dbReference>
<dbReference type="InterPro" id="IPR012674">
    <property type="entry name" value="Calycin"/>
</dbReference>
<reference evidence="4" key="1">
    <citation type="submission" date="2020-10" db="EMBL/GenBank/DDBJ databases">
        <authorList>
            <person name="Kikuchi T."/>
        </authorList>
    </citation>
    <scope>NUCLEOTIDE SEQUENCE</scope>
    <source>
        <strain evidence="4">NKZ352</strain>
    </source>
</reference>
<proteinExistence type="predicted"/>
<name>A0A8S1HCV6_9PELO</name>
<keyword evidence="5" id="KW-1185">Reference proteome</keyword>